<evidence type="ECO:0000313" key="2">
    <source>
        <dbReference type="EMBL" id="GGL62730.1"/>
    </source>
</evidence>
<comment type="caution">
    <text evidence="2">The sequence shown here is derived from an EMBL/GenBank/DDBJ whole genome shotgun (WGS) entry which is preliminary data.</text>
</comment>
<evidence type="ECO:0000256" key="1">
    <source>
        <dbReference type="SAM" id="MobiDB-lite"/>
    </source>
</evidence>
<proteinExistence type="predicted"/>
<dbReference type="AlphaFoldDB" id="A0A917S9H9"/>
<sequence>MVQALPLLGDVAGQLPGPVATRLQSMARGRPPHPCRRVTQNLVSPHDRQVQLEQRRTQPLQQQRAHLAVVAEQGNASPTAGQAQGRDLVASPASLQGNEDLQHGRSPGARRRLGDVRLRGARERTPDTEVPLPLEPGHDRGKVLEPAPGTGGDRVIAEHVRDVDQSPLTLPVTCRFTSDSTHPPARALERSRQWDDR</sequence>
<feature type="compositionally biased region" description="Basic and acidic residues" evidence="1">
    <location>
        <begin position="112"/>
        <end position="127"/>
    </location>
</feature>
<reference evidence="2" key="1">
    <citation type="journal article" date="2014" name="Int. J. Syst. Evol. Microbiol.">
        <title>Complete genome sequence of Corynebacterium casei LMG S-19264T (=DSM 44701T), isolated from a smear-ripened cheese.</title>
        <authorList>
            <consortium name="US DOE Joint Genome Institute (JGI-PGF)"/>
            <person name="Walter F."/>
            <person name="Albersmeier A."/>
            <person name="Kalinowski J."/>
            <person name="Ruckert C."/>
        </authorList>
    </citation>
    <scope>NUCLEOTIDE SEQUENCE</scope>
    <source>
        <strain evidence="2">CGMCC 4.7306</strain>
    </source>
</reference>
<evidence type="ECO:0000313" key="3">
    <source>
        <dbReference type="Proteomes" id="UP000613840"/>
    </source>
</evidence>
<feature type="compositionally biased region" description="Basic and acidic residues" evidence="1">
    <location>
        <begin position="187"/>
        <end position="197"/>
    </location>
</feature>
<keyword evidence="3" id="KW-1185">Reference proteome</keyword>
<dbReference type="EMBL" id="BMMZ01000004">
    <property type="protein sequence ID" value="GGL62730.1"/>
    <property type="molecule type" value="Genomic_DNA"/>
</dbReference>
<organism evidence="2 3">
    <name type="scientific">Microlunatus endophyticus</name>
    <dbReference type="NCBI Taxonomy" id="1716077"/>
    <lineage>
        <taxon>Bacteria</taxon>
        <taxon>Bacillati</taxon>
        <taxon>Actinomycetota</taxon>
        <taxon>Actinomycetes</taxon>
        <taxon>Propionibacteriales</taxon>
        <taxon>Propionibacteriaceae</taxon>
        <taxon>Microlunatus</taxon>
    </lineage>
</organism>
<name>A0A917S9H9_9ACTN</name>
<accession>A0A917S9H9</accession>
<protein>
    <submittedName>
        <fullName evidence="2">Uncharacterized protein</fullName>
    </submittedName>
</protein>
<gene>
    <name evidence="2" type="ORF">GCM10011575_21560</name>
</gene>
<feature type="region of interest" description="Disordered" evidence="1">
    <location>
        <begin position="174"/>
        <end position="197"/>
    </location>
</feature>
<reference evidence="2" key="2">
    <citation type="submission" date="2020-09" db="EMBL/GenBank/DDBJ databases">
        <authorList>
            <person name="Sun Q."/>
            <person name="Zhou Y."/>
        </authorList>
    </citation>
    <scope>NUCLEOTIDE SEQUENCE</scope>
    <source>
        <strain evidence="2">CGMCC 4.7306</strain>
    </source>
</reference>
<dbReference type="Proteomes" id="UP000613840">
    <property type="component" value="Unassembled WGS sequence"/>
</dbReference>
<feature type="region of interest" description="Disordered" evidence="1">
    <location>
        <begin position="96"/>
        <end position="153"/>
    </location>
</feature>